<gene>
    <name evidence="11" type="primary">20195498</name>
    <name evidence="10" type="ORF">HELRODRAFT_114139</name>
</gene>
<dbReference type="GO" id="GO:0055074">
    <property type="term" value="P:calcium ion homeostasis"/>
    <property type="evidence" value="ECO:0000318"/>
    <property type="project" value="GO_Central"/>
</dbReference>
<proteinExistence type="inferred from homology"/>
<keyword evidence="6 8" id="KW-0333">Golgi apparatus</keyword>
<dbReference type="EMBL" id="KB097304">
    <property type="protein sequence ID" value="ESN97807.1"/>
    <property type="molecule type" value="Genomic_DNA"/>
</dbReference>
<protein>
    <recommendedName>
        <fullName evidence="8">Presenilin</fullName>
        <ecNumber evidence="8">3.4.23.-</ecNumber>
    </recommendedName>
</protein>
<dbReference type="InterPro" id="IPR001108">
    <property type="entry name" value="Peptidase_A22A"/>
</dbReference>
<feature type="region of interest" description="Disordered" evidence="9">
    <location>
        <begin position="419"/>
        <end position="473"/>
    </location>
</feature>
<organism evidence="11 12">
    <name type="scientific">Helobdella robusta</name>
    <name type="common">Californian leech</name>
    <dbReference type="NCBI Taxonomy" id="6412"/>
    <lineage>
        <taxon>Eukaryota</taxon>
        <taxon>Metazoa</taxon>
        <taxon>Spiralia</taxon>
        <taxon>Lophotrochozoa</taxon>
        <taxon>Annelida</taxon>
        <taxon>Clitellata</taxon>
        <taxon>Hirudinea</taxon>
        <taxon>Rhynchobdellida</taxon>
        <taxon>Glossiphoniidae</taxon>
        <taxon>Helobdella</taxon>
    </lineage>
</organism>
<keyword evidence="8" id="KW-0378">Hydrolase</keyword>
<feature type="transmembrane region" description="Helical" evidence="8">
    <location>
        <begin position="556"/>
        <end position="577"/>
    </location>
</feature>
<reference evidence="10 12" key="2">
    <citation type="journal article" date="2013" name="Nature">
        <title>Insights into bilaterian evolution from three spiralian genomes.</title>
        <authorList>
            <person name="Simakov O."/>
            <person name="Marletaz F."/>
            <person name="Cho S.J."/>
            <person name="Edsinger-Gonzales E."/>
            <person name="Havlak P."/>
            <person name="Hellsten U."/>
            <person name="Kuo D.H."/>
            <person name="Larsson T."/>
            <person name="Lv J."/>
            <person name="Arendt D."/>
            <person name="Savage R."/>
            <person name="Osoegawa K."/>
            <person name="de Jong P."/>
            <person name="Grimwood J."/>
            <person name="Chapman J.A."/>
            <person name="Shapiro H."/>
            <person name="Aerts A."/>
            <person name="Otillar R.P."/>
            <person name="Terry A.Y."/>
            <person name="Boore J.L."/>
            <person name="Grigoriev I.V."/>
            <person name="Lindberg D.R."/>
            <person name="Seaver E.C."/>
            <person name="Weisblat D.A."/>
            <person name="Putnam N.H."/>
            <person name="Rokhsar D.S."/>
        </authorList>
    </citation>
    <scope>NUCLEOTIDE SEQUENCE</scope>
</reference>
<dbReference type="Proteomes" id="UP000015101">
    <property type="component" value="Unassembled WGS sequence"/>
</dbReference>
<dbReference type="GO" id="GO:0004175">
    <property type="term" value="F:endopeptidase activity"/>
    <property type="evidence" value="ECO:0000318"/>
    <property type="project" value="GO_Central"/>
</dbReference>
<evidence type="ECO:0000256" key="5">
    <source>
        <dbReference type="ARBA" id="ARBA00022989"/>
    </source>
</evidence>
<dbReference type="eggNOG" id="KOG2736">
    <property type="taxonomic scope" value="Eukaryota"/>
</dbReference>
<feature type="transmembrane region" description="Helical" evidence="8">
    <location>
        <begin position="236"/>
        <end position="254"/>
    </location>
</feature>
<dbReference type="GO" id="GO:0016485">
    <property type="term" value="P:protein processing"/>
    <property type="evidence" value="ECO:0000318"/>
    <property type="project" value="GO_Central"/>
</dbReference>
<name>T1EFZ6_HELRO</name>
<feature type="region of interest" description="Disordered" evidence="9">
    <location>
        <begin position="38"/>
        <end position="75"/>
    </location>
</feature>
<dbReference type="InParanoid" id="T1EFZ6"/>
<dbReference type="PRINTS" id="PR01072">
    <property type="entry name" value="PRESENILIN"/>
</dbReference>
<feature type="compositionally biased region" description="Polar residues" evidence="9">
    <location>
        <begin position="459"/>
        <end position="473"/>
    </location>
</feature>
<evidence type="ECO:0000256" key="1">
    <source>
        <dbReference type="ARBA" id="ARBA00008604"/>
    </source>
</evidence>
<dbReference type="EC" id="3.4.23.-" evidence="8"/>
<accession>T1EFZ6</accession>
<feature type="transmembrane region" description="Helical" evidence="8">
    <location>
        <begin position="500"/>
        <end position="519"/>
    </location>
</feature>
<comment type="subcellular location">
    <subcellularLocation>
        <location evidence="8">Endoplasmic reticulum membrane</location>
        <topology evidence="8">Multi-pass membrane protein</topology>
    </subcellularLocation>
    <subcellularLocation>
        <location evidence="8">Golgi apparatus membrane</location>
        <topology evidence="8">Multi-pass membrane protein</topology>
    </subcellularLocation>
</comment>
<dbReference type="KEGG" id="hro:HELRODRAFT_114139"/>
<dbReference type="EMBL" id="AMQM01006211">
    <property type="status" value="NOT_ANNOTATED_CDS"/>
    <property type="molecule type" value="Genomic_DNA"/>
</dbReference>
<keyword evidence="8" id="KW-0645">Protease</keyword>
<feature type="region of interest" description="Disordered" evidence="9">
    <location>
        <begin position="349"/>
        <end position="398"/>
    </location>
</feature>
<evidence type="ECO:0000313" key="11">
    <source>
        <dbReference type="EnsemblMetazoa" id="HelroP114139"/>
    </source>
</evidence>
<dbReference type="SMART" id="SM00730">
    <property type="entry name" value="PSN"/>
    <property type="match status" value="1"/>
</dbReference>
<evidence type="ECO:0000256" key="7">
    <source>
        <dbReference type="ARBA" id="ARBA00023136"/>
    </source>
</evidence>
<reference evidence="12" key="1">
    <citation type="submission" date="2012-12" db="EMBL/GenBank/DDBJ databases">
        <authorList>
            <person name="Hellsten U."/>
            <person name="Grimwood J."/>
            <person name="Chapman J.A."/>
            <person name="Shapiro H."/>
            <person name="Aerts A."/>
            <person name="Otillar R.P."/>
            <person name="Terry A.Y."/>
            <person name="Boore J.L."/>
            <person name="Simakov O."/>
            <person name="Marletaz F."/>
            <person name="Cho S.-J."/>
            <person name="Edsinger-Gonzales E."/>
            <person name="Havlak P."/>
            <person name="Kuo D.-H."/>
            <person name="Larsson T."/>
            <person name="Lv J."/>
            <person name="Arendt D."/>
            <person name="Savage R."/>
            <person name="Osoegawa K."/>
            <person name="de Jong P."/>
            <person name="Lindberg D.R."/>
            <person name="Seaver E.C."/>
            <person name="Weisblat D.A."/>
            <person name="Putnam N.H."/>
            <person name="Grigoriev I.V."/>
            <person name="Rokhsar D.S."/>
        </authorList>
    </citation>
    <scope>NUCLEOTIDE SEQUENCE</scope>
</reference>
<keyword evidence="12" id="KW-1185">Reference proteome</keyword>
<dbReference type="GO" id="GO:0034205">
    <property type="term" value="P:amyloid-beta formation"/>
    <property type="evidence" value="ECO:0000318"/>
    <property type="project" value="GO_Central"/>
</dbReference>
<evidence type="ECO:0000313" key="10">
    <source>
        <dbReference type="EMBL" id="ESN97807.1"/>
    </source>
</evidence>
<dbReference type="GO" id="GO:0007219">
    <property type="term" value="P:Notch signaling pathway"/>
    <property type="evidence" value="ECO:0000318"/>
    <property type="project" value="GO_Central"/>
</dbReference>
<evidence type="ECO:0000256" key="6">
    <source>
        <dbReference type="ARBA" id="ARBA00023034"/>
    </source>
</evidence>
<dbReference type="InterPro" id="IPR006639">
    <property type="entry name" value="Preselin/SPP"/>
</dbReference>
<keyword evidence="7 8" id="KW-0472">Membrane</keyword>
<dbReference type="EnsemblMetazoa" id="HelroT114139">
    <property type="protein sequence ID" value="HelroP114139"/>
    <property type="gene ID" value="HelroG114139"/>
</dbReference>
<comment type="similarity">
    <text evidence="1 8">Belongs to the peptidase A22A family.</text>
</comment>
<feature type="transmembrane region" description="Helical" evidence="8">
    <location>
        <begin position="260"/>
        <end position="279"/>
    </location>
</feature>
<keyword evidence="4 8" id="KW-0914">Notch signaling pathway</keyword>
<keyword evidence="2 8" id="KW-0812">Transmembrane</keyword>
<sequence>MDEKLDCEKSKLIKSNEILEAMAFDGEVRDLNNENDIEMNNVTSNNGISDAADDGNLSGEPRSPEQNVTNNDSNNPVNIDEYLDELDLKYGAGHVIQLFIPVSLCMAAVVCGINFIEFYNVKDVYLMYTPFEQSVTPETSTGTRIWQSLANALIMLSVVIVMTVVLLLLYKYRCYKFIAGWLFMSSFMLLFFFTFIFYSELCRTMNIPMDYITTAVFLWNFGVLGIMCIHWKGPLLLQQFFLIVVSALMALTFIKHLPDWTTWVLLAVISIWDLVAVLAPKGPLRSLVKLAQERNDPIFPALIYSTTMAWLVEPSSGAYEADNDGGADAEADVDGEGDNVIEIHDDQVPEGQIPEGHVPEGHVHEGHVPESHVPESHVPEGHVPEGHVPEGHILSSDKAGTSANVDYVNLEHFTTEITIAAEKKSDEPDQQERPAEEQGEPQAKQKRSKHRQHSKQQNRPKGPSQQQNEQQQIGRLGHPESFEQFKQQVARLDKMEDSGVKLGLGDFIFYSVLVGKASLLGDWNTTVACFIAILMGLCFTLLLLASFRKALPALPVSIAFGLIFYFATSQVVLPFMVMCSLNQVFI</sequence>
<comment type="domain">
    <text evidence="8">The PAL motif is required for normal active site conformation.</text>
</comment>
<evidence type="ECO:0000313" key="12">
    <source>
        <dbReference type="Proteomes" id="UP000015101"/>
    </source>
</evidence>
<keyword evidence="5 8" id="KW-1133">Transmembrane helix</keyword>
<dbReference type="FunFam" id="1.10.472.100:FF:000001">
    <property type="entry name" value="Presenilin"/>
    <property type="match status" value="1"/>
</dbReference>
<dbReference type="GO" id="GO:0006509">
    <property type="term" value="P:membrane protein ectodomain proteolysis"/>
    <property type="evidence" value="ECO:0000318"/>
    <property type="project" value="GO_Central"/>
</dbReference>
<feature type="transmembrane region" description="Helical" evidence="8">
    <location>
        <begin position="98"/>
        <end position="119"/>
    </location>
</feature>
<dbReference type="GO" id="GO:0070765">
    <property type="term" value="C:gamma-secretase complex"/>
    <property type="evidence" value="ECO:0000318"/>
    <property type="project" value="GO_Central"/>
</dbReference>
<comment type="subunit">
    <text evidence="8">Homodimer.</text>
</comment>
<dbReference type="PANTHER" id="PTHR10202">
    <property type="entry name" value="PRESENILIN"/>
    <property type="match status" value="1"/>
</dbReference>
<keyword evidence="3 8" id="KW-0256">Endoplasmic reticulum</keyword>
<feature type="transmembrane region" description="Helical" evidence="8">
    <location>
        <begin position="525"/>
        <end position="544"/>
    </location>
</feature>
<dbReference type="HOGENOM" id="CLU_022975_3_0_1"/>
<dbReference type="CTD" id="20195498"/>
<dbReference type="GO" id="GO:0005789">
    <property type="term" value="C:endoplasmic reticulum membrane"/>
    <property type="evidence" value="ECO:0007669"/>
    <property type="project" value="UniProtKB-SubCell"/>
</dbReference>
<feature type="transmembrane region" description="Helical" evidence="8">
    <location>
        <begin position="211"/>
        <end position="229"/>
    </location>
</feature>
<evidence type="ECO:0000256" key="9">
    <source>
        <dbReference type="SAM" id="MobiDB-lite"/>
    </source>
</evidence>
<dbReference type="GeneID" id="20195498"/>
<evidence type="ECO:0000256" key="3">
    <source>
        <dbReference type="ARBA" id="ARBA00022824"/>
    </source>
</evidence>
<feature type="compositionally biased region" description="Basic and acidic residues" evidence="9">
    <location>
        <begin position="357"/>
        <end position="390"/>
    </location>
</feature>
<dbReference type="STRING" id="6412.T1EFZ6"/>
<dbReference type="GO" id="GO:0000139">
    <property type="term" value="C:Golgi membrane"/>
    <property type="evidence" value="ECO:0007669"/>
    <property type="project" value="UniProtKB-SubCell"/>
</dbReference>
<dbReference type="FunCoup" id="T1EFZ6">
    <property type="interactions" value="994"/>
</dbReference>
<feature type="compositionally biased region" description="Basic residues" evidence="9">
    <location>
        <begin position="444"/>
        <end position="458"/>
    </location>
</feature>
<dbReference type="OrthoDB" id="20287at2759"/>
<dbReference type="RefSeq" id="XP_009024256.1">
    <property type="nucleotide sequence ID" value="XM_009026008.1"/>
</dbReference>
<evidence type="ECO:0000256" key="2">
    <source>
        <dbReference type="ARBA" id="ARBA00022692"/>
    </source>
</evidence>
<dbReference type="InterPro" id="IPR042524">
    <property type="entry name" value="Presenilin_C"/>
</dbReference>
<evidence type="ECO:0000256" key="4">
    <source>
        <dbReference type="ARBA" id="ARBA00022976"/>
    </source>
</evidence>
<feature type="transmembrane region" description="Helical" evidence="8">
    <location>
        <begin position="149"/>
        <end position="170"/>
    </location>
</feature>
<feature type="transmembrane region" description="Helical" evidence="8">
    <location>
        <begin position="177"/>
        <end position="199"/>
    </location>
</feature>
<feature type="compositionally biased region" description="Basic and acidic residues" evidence="9">
    <location>
        <begin position="421"/>
        <end position="436"/>
    </location>
</feature>
<comment type="function">
    <text evidence="8">Probable subunit of the gamma-secretase complex, an endoprotease complex that catalyzes the intramembrane cleavage of integral membrane proteins such as Notch receptors.</text>
</comment>
<dbReference type="PANTHER" id="PTHR10202:SF13">
    <property type="entry name" value="PRESENILIN HOMOLOG"/>
    <property type="match status" value="1"/>
</dbReference>
<dbReference type="Pfam" id="PF01080">
    <property type="entry name" value="Presenilin"/>
    <property type="match status" value="1"/>
</dbReference>
<dbReference type="Gene3D" id="1.10.472.100">
    <property type="entry name" value="Presenilin"/>
    <property type="match status" value="1"/>
</dbReference>
<feature type="compositionally biased region" description="Polar residues" evidence="9">
    <location>
        <begin position="38"/>
        <end position="48"/>
    </location>
</feature>
<dbReference type="GO" id="GO:0042500">
    <property type="term" value="F:aspartic endopeptidase activity, intramembrane cleaving"/>
    <property type="evidence" value="ECO:0007669"/>
    <property type="project" value="InterPro"/>
</dbReference>
<reference evidence="11" key="3">
    <citation type="submission" date="2015-06" db="UniProtKB">
        <authorList>
            <consortium name="EnsemblMetazoa"/>
        </authorList>
    </citation>
    <scope>IDENTIFICATION</scope>
</reference>
<dbReference type="AlphaFoldDB" id="T1EFZ6"/>
<dbReference type="OMA" id="LICTINF"/>
<evidence type="ECO:0000256" key="8">
    <source>
        <dbReference type="RuleBase" id="RU361148"/>
    </source>
</evidence>